<evidence type="ECO:0000313" key="3">
    <source>
        <dbReference type="Proteomes" id="UP000014680"/>
    </source>
</evidence>
<proteinExistence type="predicted"/>
<dbReference type="SUPFAM" id="SSF109993">
    <property type="entry name" value="VPS9 domain"/>
    <property type="match status" value="1"/>
</dbReference>
<name>A0A0A1UBJ2_ENTIV</name>
<dbReference type="InterPro" id="IPR037191">
    <property type="entry name" value="VPS9_dom_sf"/>
</dbReference>
<dbReference type="OrthoDB" id="26079at2759"/>
<organism evidence="2 3">
    <name type="scientific">Entamoeba invadens IP1</name>
    <dbReference type="NCBI Taxonomy" id="370355"/>
    <lineage>
        <taxon>Eukaryota</taxon>
        <taxon>Amoebozoa</taxon>
        <taxon>Evosea</taxon>
        <taxon>Archamoebae</taxon>
        <taxon>Mastigamoebida</taxon>
        <taxon>Entamoebidae</taxon>
        <taxon>Entamoeba</taxon>
    </lineage>
</organism>
<dbReference type="OMA" id="ELTHYIY"/>
<dbReference type="AlphaFoldDB" id="A0A0A1UBJ2"/>
<accession>A0A0A1UBJ2</accession>
<dbReference type="RefSeq" id="XP_004256370.1">
    <property type="nucleotide sequence ID" value="XM_004256322.1"/>
</dbReference>
<evidence type="ECO:0000259" key="1">
    <source>
        <dbReference type="PROSITE" id="PS51205"/>
    </source>
</evidence>
<reference evidence="2 3" key="1">
    <citation type="submission" date="2012-10" db="EMBL/GenBank/DDBJ databases">
        <authorList>
            <person name="Zafar N."/>
            <person name="Inman J."/>
            <person name="Hall N."/>
            <person name="Lorenzi H."/>
            <person name="Caler E."/>
        </authorList>
    </citation>
    <scope>NUCLEOTIDE SEQUENCE [LARGE SCALE GENOMIC DNA]</scope>
    <source>
        <strain evidence="2 3">IP1</strain>
    </source>
</reference>
<gene>
    <name evidence="2" type="ORF">EIN_525940</name>
</gene>
<dbReference type="GeneID" id="14888564"/>
<dbReference type="Proteomes" id="UP000014680">
    <property type="component" value="Unassembled WGS sequence"/>
</dbReference>
<dbReference type="Pfam" id="PF02204">
    <property type="entry name" value="VPS9"/>
    <property type="match status" value="1"/>
</dbReference>
<sequence length="291" mass="33000">MSTDRVKQITSLFQQQKPIQAAETVFRGILTNESDPAYKDITTTLAALYSTIQAIDISQYDQQELTHYIYRLISVNCQTIKAAIMYKEPSLNKYEEPLLIGILDNVSKMVGPRHYGLFLQKMKEKDNLFISCQKKYAQLNLRDLLQIRHEHFPFTNMYDQAMQVLNMIEKCTTATSMLNRLVDVQNEINKSLATVHGEVPVSFDADAHLSILQFILIRSKIQHPFSISAFVESHFGAKDFSTQYGFSLTTFTIAASSVLEITGNANPRSTVLNDTPLLTSNFSSRLFYGIS</sequence>
<dbReference type="Gene3D" id="1.20.1050.80">
    <property type="entry name" value="VPS9 domain"/>
    <property type="match status" value="1"/>
</dbReference>
<dbReference type="PROSITE" id="PS51205">
    <property type="entry name" value="VPS9"/>
    <property type="match status" value="1"/>
</dbReference>
<feature type="domain" description="VPS9" evidence="1">
    <location>
        <begin position="131"/>
        <end position="267"/>
    </location>
</feature>
<evidence type="ECO:0000313" key="2">
    <source>
        <dbReference type="EMBL" id="ELP89599.1"/>
    </source>
</evidence>
<dbReference type="VEuPathDB" id="AmoebaDB:EIN_525940"/>
<dbReference type="EMBL" id="KB206604">
    <property type="protein sequence ID" value="ELP89599.1"/>
    <property type="molecule type" value="Genomic_DNA"/>
</dbReference>
<dbReference type="KEGG" id="eiv:EIN_525940"/>
<keyword evidence="3" id="KW-1185">Reference proteome</keyword>
<protein>
    <recommendedName>
        <fullName evidence="1">VPS9 domain-containing protein</fullName>
    </recommendedName>
</protein>
<dbReference type="InterPro" id="IPR003123">
    <property type="entry name" value="VPS9"/>
</dbReference>